<comment type="caution">
    <text evidence="1">The sequence shown here is derived from an EMBL/GenBank/DDBJ whole genome shotgun (WGS) entry which is preliminary data.</text>
</comment>
<gene>
    <name evidence="1" type="ORF">LECACI_7A007608</name>
</gene>
<dbReference type="Proteomes" id="UP001296104">
    <property type="component" value="Unassembled WGS sequence"/>
</dbReference>
<proteinExistence type="predicted"/>
<accession>A0AAI8Z4S4</accession>
<dbReference type="InterPro" id="IPR052058">
    <property type="entry name" value="Alcohol_O-acetyltransferase"/>
</dbReference>
<dbReference type="Gene3D" id="3.30.559.10">
    <property type="entry name" value="Chloramphenicol acetyltransferase-like domain"/>
    <property type="match status" value="1"/>
</dbReference>
<dbReference type="PANTHER" id="PTHR28037">
    <property type="entry name" value="ALCOHOL O-ACETYLTRANSFERASE 1-RELATED"/>
    <property type="match status" value="1"/>
</dbReference>
<evidence type="ECO:0000313" key="2">
    <source>
        <dbReference type="Proteomes" id="UP001296104"/>
    </source>
</evidence>
<dbReference type="PANTHER" id="PTHR28037:SF1">
    <property type="entry name" value="ALCOHOL O-ACETYLTRANSFERASE 1-RELATED"/>
    <property type="match status" value="1"/>
</dbReference>
<dbReference type="EMBL" id="CAVMBE010000064">
    <property type="protein sequence ID" value="CAK4032450.1"/>
    <property type="molecule type" value="Genomic_DNA"/>
</dbReference>
<organism evidence="1 2">
    <name type="scientific">Lecanosticta acicola</name>
    <dbReference type="NCBI Taxonomy" id="111012"/>
    <lineage>
        <taxon>Eukaryota</taxon>
        <taxon>Fungi</taxon>
        <taxon>Dikarya</taxon>
        <taxon>Ascomycota</taxon>
        <taxon>Pezizomycotina</taxon>
        <taxon>Dothideomycetes</taxon>
        <taxon>Dothideomycetidae</taxon>
        <taxon>Mycosphaerellales</taxon>
        <taxon>Mycosphaerellaceae</taxon>
        <taxon>Lecanosticta</taxon>
    </lineage>
</organism>
<dbReference type="AlphaFoldDB" id="A0AAI8Z4S4"/>
<dbReference type="InterPro" id="IPR023213">
    <property type="entry name" value="CAT-like_dom_sf"/>
</dbReference>
<name>A0AAI8Z4S4_9PEZI</name>
<protein>
    <submittedName>
        <fullName evidence="1">Uncharacterized protein</fullName>
    </submittedName>
</protein>
<sequence length="583" mass="66320">MDPIRQPSHWLRRYGDSHHYRWRRDPAAGTGTDAFCRPLGCTEFGFDGDGRYFEGRADLNCLLEVAIHSKLSPVDLRERILLAWTRVRCWHSLLRARTFFGKQRDDGDDDDEKRDDVWFLVDVTESVGRAIESAGDFLIFLEDHFGPRVDEGEFWMHCQNTARVIDPDAALAKCFVLPVDIDGKNILRFQLVLAHQIADGLSAWVWMRDFVQALNESEAVLRQGIADCIDPHHMQRHLPLPQEALYPQIPGSVARQRWFWAITRILRHVRKQLPTGFENPLKRPRPARVERLPPKYHPVLEYSRLPVLNTYPVYVDLPLAGMRRLQNLCRQAKASVGAGIYALAAVVMMEFEEELHPRAAAERKAFISGFPLNPRAFFNHHSDPDSMMLAFSDGIALPFLPASLPLHGRIRLLARQAQRQLATYQKRQKPEGHDATRQCLHSRGADLVLPNQYLLSLERAASILPPHLQTHLDAQGAYPPKRNPTMQTHGVSSVGNREHLLRSGIYDLDDPQRDFAADFRDLKSGVRAREGEFLLGILGSNRGLSACPSVDGTTLDPELVEKWRHRFVTILDEISDDGGEPKL</sequence>
<keyword evidence="2" id="KW-1185">Reference proteome</keyword>
<evidence type="ECO:0000313" key="1">
    <source>
        <dbReference type="EMBL" id="CAK4032450.1"/>
    </source>
</evidence>
<reference evidence="1" key="1">
    <citation type="submission" date="2023-11" db="EMBL/GenBank/DDBJ databases">
        <authorList>
            <person name="Alioto T."/>
            <person name="Alioto T."/>
            <person name="Gomez Garrido J."/>
        </authorList>
    </citation>
    <scope>NUCLEOTIDE SEQUENCE</scope>
</reference>